<dbReference type="InterPro" id="IPR003474">
    <property type="entry name" value="Glcn_transporter"/>
</dbReference>
<dbReference type="PANTHER" id="PTHR30354">
    <property type="entry name" value="GNT FAMILY GLUCONATE TRANSPORTER"/>
    <property type="match status" value="1"/>
</dbReference>
<keyword evidence="1" id="KW-0472">Membrane</keyword>
<dbReference type="PANTHER" id="PTHR30354:SF7">
    <property type="entry name" value="BLL7963 PROTEIN"/>
    <property type="match status" value="1"/>
</dbReference>
<feature type="transmembrane region" description="Helical" evidence="1">
    <location>
        <begin position="231"/>
        <end position="250"/>
    </location>
</feature>
<feature type="transmembrane region" description="Helical" evidence="1">
    <location>
        <begin position="143"/>
        <end position="164"/>
    </location>
</feature>
<keyword evidence="1" id="KW-0812">Transmembrane</keyword>
<feature type="transmembrane region" description="Helical" evidence="1">
    <location>
        <begin position="334"/>
        <end position="360"/>
    </location>
</feature>
<dbReference type="RefSeq" id="WP_256303688.1">
    <property type="nucleotide sequence ID" value="NZ_JANFYS010000011.1"/>
</dbReference>
<evidence type="ECO:0000313" key="2">
    <source>
        <dbReference type="EMBL" id="MCQ4770177.1"/>
    </source>
</evidence>
<organism evidence="2 3">
    <name type="scientific">Intestinimonas massiliensis</name>
    <name type="common">ex Afouda et al. 2020</name>
    <dbReference type="NCBI Taxonomy" id="1673721"/>
    <lineage>
        <taxon>Bacteria</taxon>
        <taxon>Bacillati</taxon>
        <taxon>Bacillota</taxon>
        <taxon>Clostridia</taxon>
        <taxon>Eubacteriales</taxon>
        <taxon>Intestinimonas</taxon>
    </lineage>
</organism>
<comment type="caution">
    <text evidence="2">The sequence shown here is derived from an EMBL/GenBank/DDBJ whole genome shotgun (WGS) entry which is preliminary data.</text>
</comment>
<keyword evidence="1" id="KW-1133">Transmembrane helix</keyword>
<feature type="transmembrane region" description="Helical" evidence="1">
    <location>
        <begin position="176"/>
        <end position="198"/>
    </location>
</feature>
<gene>
    <name evidence="2" type="ORF">NE579_06810</name>
</gene>
<dbReference type="GO" id="GO:0005886">
    <property type="term" value="C:plasma membrane"/>
    <property type="evidence" value="ECO:0007669"/>
    <property type="project" value="TreeGrafter"/>
</dbReference>
<feature type="transmembrane region" description="Helical" evidence="1">
    <location>
        <begin position="256"/>
        <end position="275"/>
    </location>
</feature>
<evidence type="ECO:0008006" key="4">
    <source>
        <dbReference type="Google" id="ProtNLM"/>
    </source>
</evidence>
<feature type="transmembrane region" description="Helical" evidence="1">
    <location>
        <begin position="295"/>
        <end position="314"/>
    </location>
</feature>
<accession>A0AAW5JK23</accession>
<sequence length="439" mass="46349">MLGTIGCILAIALLIITVFKGLHPLIAGLLATAVVIVCCQVPVWDTFLNGYSAGMTGFIKNYVIMFFMGAAFGEFMSLSGFARSIAYKMIDIFGAKRGILIIVATTAILTYSGVSVFVVIFAIYPIALYVLQAGDIPRRLLPGMVNLGAGVFTMTMLPGSPALTNVVPANYLGTTIYAAPTLGIILAIVAAVLGLVYLEWQAKVWKKNGEHFTPGSKDVMMPMSGESREDVPNFFVAFVPVAIIFVGNLVGTRMGLNATFAVCISLLLGILYTAILSWKNISNAAKLEGINKSAANALISITNSAAIVGFAGAVKMVPAFQNFLDFATGIGGSPLLAAVISMDIICAITASSSGGIQIWCELLGKHFLSMGVNAQQLHRLVTVAAGTLDSLPHAGPNLTFMTVCDLKFKEGYFPIFVITCIIPMICQFLGLALAGLGIC</sequence>
<protein>
    <recommendedName>
        <fullName evidence="4">Citrate transporter</fullName>
    </recommendedName>
</protein>
<proteinExistence type="predicted"/>
<feature type="transmembrane region" description="Helical" evidence="1">
    <location>
        <begin position="30"/>
        <end position="51"/>
    </location>
</feature>
<dbReference type="EMBL" id="JANFYS010000011">
    <property type="protein sequence ID" value="MCQ4770177.1"/>
    <property type="molecule type" value="Genomic_DNA"/>
</dbReference>
<dbReference type="AlphaFoldDB" id="A0AAW5JK23"/>
<evidence type="ECO:0000313" key="3">
    <source>
        <dbReference type="Proteomes" id="UP001204562"/>
    </source>
</evidence>
<dbReference type="Proteomes" id="UP001204562">
    <property type="component" value="Unassembled WGS sequence"/>
</dbReference>
<dbReference type="Pfam" id="PF02447">
    <property type="entry name" value="GntP_permease"/>
    <property type="match status" value="1"/>
</dbReference>
<evidence type="ECO:0000256" key="1">
    <source>
        <dbReference type="SAM" id="Phobius"/>
    </source>
</evidence>
<feature type="transmembrane region" description="Helical" evidence="1">
    <location>
        <begin position="415"/>
        <end position="438"/>
    </location>
</feature>
<dbReference type="GO" id="GO:0015128">
    <property type="term" value="F:gluconate transmembrane transporter activity"/>
    <property type="evidence" value="ECO:0007669"/>
    <property type="project" value="InterPro"/>
</dbReference>
<reference evidence="2" key="1">
    <citation type="submission" date="2022-06" db="EMBL/GenBank/DDBJ databases">
        <title>Isolation of gut microbiota from human fecal samples.</title>
        <authorList>
            <person name="Pamer E.G."/>
            <person name="Barat B."/>
            <person name="Waligurski E."/>
            <person name="Medina S."/>
            <person name="Paddock L."/>
            <person name="Mostad J."/>
        </authorList>
    </citation>
    <scope>NUCLEOTIDE SEQUENCE</scope>
    <source>
        <strain evidence="2">DFI.9.91</strain>
    </source>
</reference>
<feature type="transmembrane region" description="Helical" evidence="1">
    <location>
        <begin position="63"/>
        <end position="86"/>
    </location>
</feature>
<feature type="transmembrane region" description="Helical" evidence="1">
    <location>
        <begin position="98"/>
        <end position="131"/>
    </location>
</feature>
<name>A0AAW5JK23_9FIRM</name>